<keyword evidence="1" id="KW-0812">Transmembrane</keyword>
<name>A0A9D1E7G8_9FIRM</name>
<reference evidence="2" key="2">
    <citation type="journal article" date="2021" name="PeerJ">
        <title>Extensive microbial diversity within the chicken gut microbiome revealed by metagenomics and culture.</title>
        <authorList>
            <person name="Gilroy R."/>
            <person name="Ravi A."/>
            <person name="Getino M."/>
            <person name="Pursley I."/>
            <person name="Horton D.L."/>
            <person name="Alikhan N.F."/>
            <person name="Baker D."/>
            <person name="Gharbi K."/>
            <person name="Hall N."/>
            <person name="Watson M."/>
            <person name="Adriaenssens E.M."/>
            <person name="Foster-Nyarko E."/>
            <person name="Jarju S."/>
            <person name="Secka A."/>
            <person name="Antonio M."/>
            <person name="Oren A."/>
            <person name="Chaudhuri R.R."/>
            <person name="La Ragione R."/>
            <person name="Hildebrand F."/>
            <person name="Pallen M.J."/>
        </authorList>
    </citation>
    <scope>NUCLEOTIDE SEQUENCE</scope>
    <source>
        <strain evidence="2">ChiSjej5B23-6657</strain>
    </source>
</reference>
<accession>A0A9D1E7G8</accession>
<reference evidence="2" key="1">
    <citation type="submission" date="2020-10" db="EMBL/GenBank/DDBJ databases">
        <authorList>
            <person name="Gilroy R."/>
        </authorList>
    </citation>
    <scope>NUCLEOTIDE SEQUENCE</scope>
    <source>
        <strain evidence="2">ChiSjej5B23-6657</strain>
    </source>
</reference>
<feature type="transmembrane region" description="Helical" evidence="1">
    <location>
        <begin position="7"/>
        <end position="40"/>
    </location>
</feature>
<sequence length="92" mass="9586">GMAFISMLFAFGAIFFIVCLLMLVAGAASVVFCALLGIQYQESARAAAANGGTGKKTWKLVVSILCGAVAAVLLGSLFWMNVSTMMSVVLML</sequence>
<gene>
    <name evidence="2" type="ORF">IAA55_00640</name>
</gene>
<dbReference type="EMBL" id="DVHM01000008">
    <property type="protein sequence ID" value="HIR69772.1"/>
    <property type="molecule type" value="Genomic_DNA"/>
</dbReference>
<proteinExistence type="predicted"/>
<comment type="caution">
    <text evidence="2">The sequence shown here is derived from an EMBL/GenBank/DDBJ whole genome shotgun (WGS) entry which is preliminary data.</text>
</comment>
<dbReference type="Proteomes" id="UP000823912">
    <property type="component" value="Unassembled WGS sequence"/>
</dbReference>
<protein>
    <submittedName>
        <fullName evidence="2">Uncharacterized protein</fullName>
    </submittedName>
</protein>
<organism evidence="2 3">
    <name type="scientific">Candidatus Pullilachnospira gallistercoris</name>
    <dbReference type="NCBI Taxonomy" id="2840911"/>
    <lineage>
        <taxon>Bacteria</taxon>
        <taxon>Bacillati</taxon>
        <taxon>Bacillota</taxon>
        <taxon>Clostridia</taxon>
        <taxon>Lachnospirales</taxon>
        <taxon>Lachnospiraceae</taxon>
        <taxon>Lachnospiraceae incertae sedis</taxon>
        <taxon>Candidatus Pullilachnospira</taxon>
    </lineage>
</organism>
<evidence type="ECO:0000256" key="1">
    <source>
        <dbReference type="SAM" id="Phobius"/>
    </source>
</evidence>
<dbReference type="AlphaFoldDB" id="A0A9D1E7G8"/>
<feature type="transmembrane region" description="Helical" evidence="1">
    <location>
        <begin position="60"/>
        <end position="82"/>
    </location>
</feature>
<keyword evidence="1" id="KW-0472">Membrane</keyword>
<evidence type="ECO:0000313" key="2">
    <source>
        <dbReference type="EMBL" id="HIR69772.1"/>
    </source>
</evidence>
<keyword evidence="1" id="KW-1133">Transmembrane helix</keyword>
<feature type="non-terminal residue" evidence="2">
    <location>
        <position position="1"/>
    </location>
</feature>
<evidence type="ECO:0000313" key="3">
    <source>
        <dbReference type="Proteomes" id="UP000823912"/>
    </source>
</evidence>